<evidence type="ECO:0000313" key="3">
    <source>
        <dbReference type="Proteomes" id="UP000248689"/>
    </source>
</evidence>
<dbReference type="RefSeq" id="WP_111749548.1">
    <property type="nucleotide sequence ID" value="NZ_PTPX01000007.1"/>
</dbReference>
<evidence type="ECO:0000256" key="1">
    <source>
        <dbReference type="SAM" id="Phobius"/>
    </source>
</evidence>
<gene>
    <name evidence="2" type="ORF">C5N92_03855</name>
</gene>
<keyword evidence="1" id="KW-1133">Transmembrane helix</keyword>
<accession>A0A328C1T8</accession>
<feature type="transmembrane region" description="Helical" evidence="1">
    <location>
        <begin position="6"/>
        <end position="28"/>
    </location>
</feature>
<reference evidence="3" key="1">
    <citation type="submission" date="2018-02" db="EMBL/GenBank/DDBJ databases">
        <title>Glaesserella australis sp. nov., isolated from the lungs of pigs.</title>
        <authorList>
            <person name="Turni C."/>
            <person name="Christensen H."/>
        </authorList>
    </citation>
    <scope>NUCLEOTIDE SEQUENCE [LARGE SCALE GENOMIC DNA]</scope>
    <source>
        <strain evidence="3">HS4635</strain>
    </source>
</reference>
<dbReference type="EMBL" id="PTPX01000007">
    <property type="protein sequence ID" value="RAL19262.1"/>
    <property type="molecule type" value="Genomic_DNA"/>
</dbReference>
<keyword evidence="1" id="KW-0812">Transmembrane</keyword>
<dbReference type="OrthoDB" id="5689736at2"/>
<keyword evidence="1" id="KW-0472">Membrane</keyword>
<dbReference type="AlphaFoldDB" id="A0A328C1T8"/>
<comment type="caution">
    <text evidence="2">The sequence shown here is derived from an EMBL/GenBank/DDBJ whole genome shotgun (WGS) entry which is preliminary data.</text>
</comment>
<organism evidence="2 3">
    <name type="scientific">Glaesserella australis</name>
    <dbReference type="NCBI Taxonomy" id="2094024"/>
    <lineage>
        <taxon>Bacteria</taxon>
        <taxon>Pseudomonadati</taxon>
        <taxon>Pseudomonadota</taxon>
        <taxon>Gammaproteobacteria</taxon>
        <taxon>Pasteurellales</taxon>
        <taxon>Pasteurellaceae</taxon>
        <taxon>Glaesserella</taxon>
    </lineage>
</organism>
<sequence length="174" mass="20534">MKKKIIYIFLALTVVTFVATYPYSYLLLKVGFRLSAHTLDLIMLPTKRIKVSNNNGFIIEQKICIPYKSLFGYYVIDVDLKDKSIELFETKQYLLNEFDIYVSIYNNNNELLFYDTPLTIQEKSRDRYNSVVLNEYTLPKAGCYKFNIRGISKNKYESKYKDLYFTLSIADRNP</sequence>
<keyword evidence="3" id="KW-1185">Reference proteome</keyword>
<proteinExistence type="predicted"/>
<protein>
    <submittedName>
        <fullName evidence="2">Uncharacterized protein</fullName>
    </submittedName>
</protein>
<dbReference type="Proteomes" id="UP000248689">
    <property type="component" value="Unassembled WGS sequence"/>
</dbReference>
<name>A0A328C1T8_9PAST</name>
<evidence type="ECO:0000313" key="2">
    <source>
        <dbReference type="EMBL" id="RAL19262.1"/>
    </source>
</evidence>